<sequence length="189" mass="20497">MADVPFSCACGEIAGTLHGASPRSGNHVRCYCSACRAAVLYTTGVDPEDRGVELYQTTPDKISFQRGRGNLAVFSFSPKKLLRFRASCCGVPMFTMLPTPKFALAGMMTNLLDSTEAIGPVASEAFIPQPDGTSRHSSTLKLYGGTIWRAFVARVTGRWKQTSFFDIKTGKPVAPVYVPTPQERAKLPL</sequence>
<dbReference type="Pfam" id="PF19648">
    <property type="entry name" value="DUF6151"/>
    <property type="match status" value="1"/>
</dbReference>
<proteinExistence type="predicted"/>
<keyword evidence="2" id="KW-1185">Reference proteome</keyword>
<name>A0A975PN59_9RHOB</name>
<dbReference type="InterPro" id="IPR046149">
    <property type="entry name" value="DUF6151"/>
</dbReference>
<dbReference type="KEGG" id="sual:KDD17_03585"/>
<dbReference type="Gene3D" id="3.90.1590.10">
    <property type="entry name" value="glutathione-dependent formaldehyde- activating enzyme (gfa)"/>
    <property type="match status" value="1"/>
</dbReference>
<dbReference type="Proteomes" id="UP000683291">
    <property type="component" value="Chromosome 1"/>
</dbReference>
<evidence type="ECO:0000313" key="2">
    <source>
        <dbReference type="Proteomes" id="UP000683291"/>
    </source>
</evidence>
<dbReference type="AlphaFoldDB" id="A0A975PN59"/>
<dbReference type="RefSeq" id="WP_212705316.1">
    <property type="nucleotide sequence ID" value="NZ_CP073581.1"/>
</dbReference>
<accession>A0A975PN59</accession>
<organism evidence="1 2">
    <name type="scientific">Sulfitobacter albidus</name>
    <dbReference type="NCBI Taxonomy" id="2829501"/>
    <lineage>
        <taxon>Bacteria</taxon>
        <taxon>Pseudomonadati</taxon>
        <taxon>Pseudomonadota</taxon>
        <taxon>Alphaproteobacteria</taxon>
        <taxon>Rhodobacterales</taxon>
        <taxon>Roseobacteraceae</taxon>
        <taxon>Sulfitobacter</taxon>
    </lineage>
</organism>
<dbReference type="SUPFAM" id="SSF51316">
    <property type="entry name" value="Mss4-like"/>
    <property type="match status" value="1"/>
</dbReference>
<reference evidence="1" key="1">
    <citation type="submission" date="2021-04" db="EMBL/GenBank/DDBJ databases">
        <title>Complete genome sequence for Sulfitobacter sp. strain JK7-1.</title>
        <authorList>
            <person name="Park S.-J."/>
        </authorList>
    </citation>
    <scope>NUCLEOTIDE SEQUENCE</scope>
    <source>
        <strain evidence="1">JK7-1</strain>
    </source>
</reference>
<dbReference type="InterPro" id="IPR011057">
    <property type="entry name" value="Mss4-like_sf"/>
</dbReference>
<dbReference type="EMBL" id="CP073581">
    <property type="protein sequence ID" value="QUJ77121.1"/>
    <property type="molecule type" value="Genomic_DNA"/>
</dbReference>
<evidence type="ECO:0000313" key="1">
    <source>
        <dbReference type="EMBL" id="QUJ77121.1"/>
    </source>
</evidence>
<protein>
    <submittedName>
        <fullName evidence="1">Uncharacterized protein</fullName>
    </submittedName>
</protein>
<gene>
    <name evidence="1" type="ORF">KDD17_03585</name>
</gene>